<evidence type="ECO:0000313" key="1">
    <source>
        <dbReference type="EMBL" id="MBC5617083.1"/>
    </source>
</evidence>
<evidence type="ECO:0008006" key="3">
    <source>
        <dbReference type="Google" id="ProtNLM"/>
    </source>
</evidence>
<protein>
    <recommendedName>
        <fullName evidence="3">Glycoside hydrolase family 42 N-terminal domain-containing protein</fullName>
    </recommendedName>
</protein>
<dbReference type="Gene3D" id="3.20.20.80">
    <property type="entry name" value="Glycosidases"/>
    <property type="match status" value="1"/>
</dbReference>
<keyword evidence="2" id="KW-1185">Reference proteome</keyword>
<name>A0ABR7CN36_9BACT</name>
<comment type="caution">
    <text evidence="1">The sequence shown here is derived from an EMBL/GenBank/DDBJ whole genome shotgun (WGS) entry which is preliminary data.</text>
</comment>
<gene>
    <name evidence="1" type="ORF">H8S08_08650</name>
</gene>
<sequence length="369" mass="41801">MPILAWYGIPADEAKVERFQELKDAGFTLNFRGYSNADEVVKALDAAQKVGVKIIAACPELRNDTEATVKRFMKHPALAGYFLRDEPLSSDFPALGEWARKVQAVDDKHFCYLNLFPNGGKEHLDALGVQSYREYVSRFDREVPMQFLSFDHYPITYDGMKPEWYENLEEFSDESKKAGKDFWAFAMATKHWKYPHPTLATLRLQMFSDLAYGAQGLQYFTYWTPVNSEGFDYEFGPIGLDGRRTVAYDLVRQVNGEIKALSGVFAGAKVKWVRHTGKTIPRGTQRLTKLPEPVDVLETEGLGAVISLLENDGRTFLVIVNRDYQQPMRLIFSADPSVKRILKDGSIVSAGDYTPAMNVDPGDVAIYMW</sequence>
<proteinExistence type="predicted"/>
<dbReference type="Proteomes" id="UP000636891">
    <property type="component" value="Unassembled WGS sequence"/>
</dbReference>
<evidence type="ECO:0000313" key="2">
    <source>
        <dbReference type="Proteomes" id="UP000636891"/>
    </source>
</evidence>
<dbReference type="InterPro" id="IPR017853">
    <property type="entry name" value="GH"/>
</dbReference>
<reference evidence="1 2" key="1">
    <citation type="submission" date="2020-08" db="EMBL/GenBank/DDBJ databases">
        <title>Genome public.</title>
        <authorList>
            <person name="Liu C."/>
            <person name="Sun Q."/>
        </authorList>
    </citation>
    <scope>NUCLEOTIDE SEQUENCE [LARGE SCALE GENOMIC DNA]</scope>
    <source>
        <strain evidence="1 2">New-7</strain>
    </source>
</reference>
<organism evidence="1 2">
    <name type="scientific">Alistipes hominis</name>
    <dbReference type="NCBI Taxonomy" id="2763015"/>
    <lineage>
        <taxon>Bacteria</taxon>
        <taxon>Pseudomonadati</taxon>
        <taxon>Bacteroidota</taxon>
        <taxon>Bacteroidia</taxon>
        <taxon>Bacteroidales</taxon>
        <taxon>Rikenellaceae</taxon>
        <taxon>Alistipes</taxon>
    </lineage>
</organism>
<accession>A0ABR7CN36</accession>
<dbReference type="SUPFAM" id="SSF51445">
    <property type="entry name" value="(Trans)glycosidases"/>
    <property type="match status" value="1"/>
</dbReference>
<dbReference type="EMBL" id="JACOOK010000004">
    <property type="protein sequence ID" value="MBC5617083.1"/>
    <property type="molecule type" value="Genomic_DNA"/>
</dbReference>